<evidence type="ECO:0000313" key="1">
    <source>
        <dbReference type="EMBL" id="NUU78981.1"/>
    </source>
</evidence>
<reference evidence="1 2" key="1">
    <citation type="submission" date="2020-05" db="EMBL/GenBank/DDBJ databases">
        <title>Genome Sequencing of Type Strains.</title>
        <authorList>
            <person name="Lemaire J.F."/>
            <person name="Inderbitzin P."/>
            <person name="Gregorio O.A."/>
            <person name="Collins S.B."/>
            <person name="Wespe N."/>
            <person name="Knight-Connoni V."/>
        </authorList>
    </citation>
    <scope>NUCLEOTIDE SEQUENCE [LARGE SCALE GENOMIC DNA]</scope>
    <source>
        <strain evidence="1 2">LMG 21957</strain>
    </source>
</reference>
<gene>
    <name evidence="1" type="ORF">HP552_27610</name>
</gene>
<dbReference type="AlphaFoldDB" id="A0A7Y6C1X4"/>
<protein>
    <submittedName>
        <fullName evidence="1">Uncharacterized protein</fullName>
    </submittedName>
</protein>
<name>A0A7Y6C1X4_9BACL</name>
<comment type="caution">
    <text evidence="1">The sequence shown here is derived from an EMBL/GenBank/DDBJ whole genome shotgun (WGS) entry which is preliminary data.</text>
</comment>
<dbReference type="EMBL" id="JABMCB010000202">
    <property type="protein sequence ID" value="NUU78981.1"/>
    <property type="molecule type" value="Genomic_DNA"/>
</dbReference>
<accession>A0A7Y6C1X4</accession>
<evidence type="ECO:0000313" key="2">
    <source>
        <dbReference type="Proteomes" id="UP000526125"/>
    </source>
</evidence>
<dbReference type="Proteomes" id="UP000526125">
    <property type="component" value="Unassembled WGS sequence"/>
</dbReference>
<proteinExistence type="predicted"/>
<dbReference type="RefSeq" id="WP_175398578.1">
    <property type="nucleotide sequence ID" value="NZ_JABMCB010000202.1"/>
</dbReference>
<keyword evidence="2" id="KW-1185">Reference proteome</keyword>
<sequence>MRERFSIEKAEWSDTREKQYRKDCLDIVFQFGDNIKKIDDKTYLIRNRELIEILKPDKQRSFWYETWLKLKDYYGV</sequence>
<organism evidence="1 2">
    <name type="scientific">Paenibacillus xylanilyticus</name>
    <dbReference type="NCBI Taxonomy" id="248903"/>
    <lineage>
        <taxon>Bacteria</taxon>
        <taxon>Bacillati</taxon>
        <taxon>Bacillota</taxon>
        <taxon>Bacilli</taxon>
        <taxon>Bacillales</taxon>
        <taxon>Paenibacillaceae</taxon>
        <taxon>Paenibacillus</taxon>
    </lineage>
</organism>